<feature type="transmembrane region" description="Helical" evidence="1">
    <location>
        <begin position="138"/>
        <end position="155"/>
    </location>
</feature>
<dbReference type="EMBL" id="CALZ01000033">
    <property type="protein sequence ID" value="CCK83080.1"/>
    <property type="molecule type" value="Genomic_DNA"/>
</dbReference>
<evidence type="ECO:0000313" key="3">
    <source>
        <dbReference type="Proteomes" id="UP000009325"/>
    </source>
</evidence>
<evidence type="ECO:0000313" key="2">
    <source>
        <dbReference type="EMBL" id="CCK83080.1"/>
    </source>
</evidence>
<keyword evidence="1" id="KW-0472">Membrane</keyword>
<proteinExistence type="predicted"/>
<evidence type="ECO:0000256" key="1">
    <source>
        <dbReference type="SAM" id="Phobius"/>
    </source>
</evidence>
<organism evidence="2 3">
    <name type="scientific">Lactobacillus equicursoris 66c</name>
    <dbReference type="NCBI Taxonomy" id="872326"/>
    <lineage>
        <taxon>Bacteria</taxon>
        <taxon>Bacillati</taxon>
        <taxon>Bacillota</taxon>
        <taxon>Bacilli</taxon>
        <taxon>Lactobacillales</taxon>
        <taxon>Lactobacillaceae</taxon>
        <taxon>Lactobacillus</taxon>
    </lineage>
</organism>
<feature type="transmembrane region" description="Helical" evidence="1">
    <location>
        <begin position="101"/>
        <end position="123"/>
    </location>
</feature>
<reference evidence="2 3" key="1">
    <citation type="submission" date="2012-08" db="EMBL/GenBank/DDBJ databases">
        <title>Draft Genome Sequences of Lactobacillus equicursoris CIP 110162T, isolated from thoroughbred racehorse feces and Lactobacillus sp. CRBIP 24.137 isolated from urine of human.</title>
        <authorList>
            <person name="Cousin S."/>
            <person name="Loux V."/>
            <person name="Ma L."/>
            <person name="Creno S."/>
            <person name="Clermont D."/>
            <person name="Bizet C."/>
            <person name="Bouchier C."/>
        </authorList>
    </citation>
    <scope>NUCLEOTIDE SEQUENCE [LARGE SCALE GENOMIC DNA]</scope>
    <source>
        <strain evidence="2 3">66c</strain>
    </source>
</reference>
<accession>K0NUV8</accession>
<keyword evidence="1" id="KW-1133">Transmembrane helix</keyword>
<evidence type="ECO:0008006" key="4">
    <source>
        <dbReference type="Google" id="ProtNLM"/>
    </source>
</evidence>
<feature type="transmembrane region" description="Helical" evidence="1">
    <location>
        <begin position="52"/>
        <end position="81"/>
    </location>
</feature>
<feature type="transmembrane region" description="Helical" evidence="1">
    <location>
        <begin position="167"/>
        <end position="188"/>
    </location>
</feature>
<gene>
    <name evidence="2" type="ORF">BN146_02185</name>
</gene>
<dbReference type="Proteomes" id="UP000009325">
    <property type="component" value="Unassembled WGS sequence"/>
</dbReference>
<dbReference type="AlphaFoldDB" id="K0NUV8"/>
<comment type="caution">
    <text evidence="2">The sequence shown here is derived from an EMBL/GenBank/DDBJ whole genome shotgun (WGS) entry which is preliminary data.</text>
</comment>
<sequence>MSEKAVMTAAELESAIDRLADNNDSLTKWMLKHRKNGLIHGLLKFQAKNPTLYQFLVFNILSNCATVTNFVVLWLSTLLFFKNITQPFKWFIFDYTKPSTGGLGGFYSFILAYVCAQVVNYFVQRDVVFGAEFGKAKLFWYVVTVVFAGIVSVWMPPHIIAVLSPKIGNFSATVANICNIIAQVVINWPMMKFVIMK</sequence>
<dbReference type="RefSeq" id="WP_009557624.1">
    <property type="nucleotide sequence ID" value="NZ_CALZ01000033.1"/>
</dbReference>
<protein>
    <recommendedName>
        <fullName evidence="4">GtrA-like protein domain-containing protein</fullName>
    </recommendedName>
</protein>
<keyword evidence="1" id="KW-0812">Transmembrane</keyword>
<name>K0NUV8_9LACO</name>